<accession>A0A9I9E7I1</accession>
<reference evidence="1" key="1">
    <citation type="submission" date="2023-03" db="UniProtKB">
        <authorList>
            <consortium name="EnsemblPlants"/>
        </authorList>
    </citation>
    <scope>IDENTIFICATION</scope>
</reference>
<dbReference type="InterPro" id="IPR004252">
    <property type="entry name" value="Probable_transposase_24"/>
</dbReference>
<dbReference type="Pfam" id="PF03004">
    <property type="entry name" value="Transposase_24"/>
    <property type="match status" value="1"/>
</dbReference>
<dbReference type="AlphaFoldDB" id="A0A9I9E7I1"/>
<organism evidence="1">
    <name type="scientific">Cucumis melo</name>
    <name type="common">Muskmelon</name>
    <dbReference type="NCBI Taxonomy" id="3656"/>
    <lineage>
        <taxon>Eukaryota</taxon>
        <taxon>Viridiplantae</taxon>
        <taxon>Streptophyta</taxon>
        <taxon>Embryophyta</taxon>
        <taxon>Tracheophyta</taxon>
        <taxon>Spermatophyta</taxon>
        <taxon>Magnoliopsida</taxon>
        <taxon>eudicotyledons</taxon>
        <taxon>Gunneridae</taxon>
        <taxon>Pentapetalae</taxon>
        <taxon>rosids</taxon>
        <taxon>fabids</taxon>
        <taxon>Cucurbitales</taxon>
        <taxon>Cucurbitaceae</taxon>
        <taxon>Benincaseae</taxon>
        <taxon>Cucumis</taxon>
    </lineage>
</organism>
<dbReference type="Gramene" id="MELO3C029878.2.1">
    <property type="protein sequence ID" value="MELO3C029878.2.1"/>
    <property type="gene ID" value="MELO3C029878.2"/>
</dbReference>
<dbReference type="EnsemblPlants" id="MELO3C029878.2.1">
    <property type="protein sequence ID" value="MELO3C029878.2.1"/>
    <property type="gene ID" value="MELO3C029878.2"/>
</dbReference>
<proteinExistence type="predicted"/>
<protein>
    <recommendedName>
        <fullName evidence="2">CACTA en-spm transposon protein</fullName>
    </recommendedName>
</protein>
<sequence>MTITTGAAKPIFPHTVCFSQTIGVCMRKIFSVRCLKWADVGREYIKVVNGDPQYSGPEEARANPPNVLVRCHEYWHFLYNHYMSRAFQKQSWTNKAARQKQPYNHSSGSKLFLQRQHRLDERKGKSIDRVELFQKTHVRAGTFVSQAVEDAHNQMLELQSQPTQEGSEMRYAIRNGTNAKADIGHDSGTARTTTWSLALRICNVK</sequence>
<evidence type="ECO:0008006" key="2">
    <source>
        <dbReference type="Google" id="ProtNLM"/>
    </source>
</evidence>
<evidence type="ECO:0000313" key="1">
    <source>
        <dbReference type="EnsemblPlants" id="MELO3C029878.2.1"/>
    </source>
</evidence>
<name>A0A9I9E7I1_CUCME</name>